<feature type="domain" description="N-acetyltransferase" evidence="1">
    <location>
        <begin position="4"/>
        <end position="170"/>
    </location>
</feature>
<protein>
    <submittedName>
        <fullName evidence="2">GNAT family N-acetyltransferase</fullName>
    </submittedName>
</protein>
<dbReference type="InterPro" id="IPR016181">
    <property type="entry name" value="Acyl_CoA_acyltransferase"/>
</dbReference>
<proteinExistence type="predicted"/>
<dbReference type="PROSITE" id="PS51186">
    <property type="entry name" value="GNAT"/>
    <property type="match status" value="1"/>
</dbReference>
<organism evidence="2 3">
    <name type="scientific">Anaerococcus degeneri</name>
    <dbReference type="NCBI Taxonomy" id="361500"/>
    <lineage>
        <taxon>Bacteria</taxon>
        <taxon>Bacillati</taxon>
        <taxon>Bacillota</taxon>
        <taxon>Tissierellia</taxon>
        <taxon>Tissierellales</taxon>
        <taxon>Peptoniphilaceae</taxon>
        <taxon>Anaerococcus</taxon>
    </lineage>
</organism>
<gene>
    <name evidence="2" type="ORF">LDJ82_08025</name>
</gene>
<dbReference type="Gene3D" id="3.40.630.30">
    <property type="match status" value="1"/>
</dbReference>
<dbReference type="EMBL" id="JAIWIY010000001">
    <property type="protein sequence ID" value="MCA2096837.1"/>
    <property type="molecule type" value="Genomic_DNA"/>
</dbReference>
<dbReference type="RefSeq" id="WP_209771021.1">
    <property type="nucleotide sequence ID" value="NZ_JAGGLO010000001.1"/>
</dbReference>
<evidence type="ECO:0000313" key="3">
    <source>
        <dbReference type="Proteomes" id="UP001198374"/>
    </source>
</evidence>
<sequence length="179" mass="20989">MKNIKLYLPKENELDFAKNLLKDPATMAYNKGYDLPFSGYDKATCTITHDQAYWEKWYELYFSNPSEYFYAYIYDKDLKAFVGDVNFHPSKLNDFTRDIGIVIKNEFRSQGYGKLGLKLLIKKAFSYDSIKALHNDFEKERAFALKIHEDLGFKIINESDGILYLELEKNSKLSENIKL</sequence>
<keyword evidence="3" id="KW-1185">Reference proteome</keyword>
<evidence type="ECO:0000313" key="2">
    <source>
        <dbReference type="EMBL" id="MCA2096837.1"/>
    </source>
</evidence>
<dbReference type="Proteomes" id="UP001198374">
    <property type="component" value="Unassembled WGS sequence"/>
</dbReference>
<reference evidence="3" key="1">
    <citation type="submission" date="2023-07" db="EMBL/GenBank/DDBJ databases">
        <title>FDA dAtabase for Regulatory Grade micrObial Sequences (FDA-ARGOS): Supporting development and validation of Infectious Disease Dx tests.</title>
        <authorList>
            <person name="Sproer C."/>
            <person name="Gronow S."/>
            <person name="Severitt S."/>
            <person name="Schroder I."/>
            <person name="Tallon L."/>
            <person name="Sadzewicz L."/>
            <person name="Zhao X."/>
            <person name="Boylan J."/>
            <person name="Ott S."/>
            <person name="Bowen H."/>
            <person name="Vavikolanu K."/>
            <person name="Hazen T."/>
            <person name="Aluvathingal J."/>
            <person name="Nadendla S."/>
            <person name="Lowell S."/>
            <person name="Myers T."/>
            <person name="Yan Y."/>
        </authorList>
    </citation>
    <scope>NUCLEOTIDE SEQUENCE [LARGE SCALE GENOMIC DNA]</scope>
    <source>
        <strain evidence="3">FDAARGOS_1538</strain>
    </source>
</reference>
<dbReference type="SUPFAM" id="SSF55729">
    <property type="entry name" value="Acyl-CoA N-acyltransferases (Nat)"/>
    <property type="match status" value="1"/>
</dbReference>
<dbReference type="Pfam" id="PF13302">
    <property type="entry name" value="Acetyltransf_3"/>
    <property type="match status" value="1"/>
</dbReference>
<name>A0ABS7Z2D7_9FIRM</name>
<accession>A0ABS7Z2D7</accession>
<dbReference type="InterPro" id="IPR000182">
    <property type="entry name" value="GNAT_dom"/>
</dbReference>
<comment type="caution">
    <text evidence="2">The sequence shown here is derived from an EMBL/GenBank/DDBJ whole genome shotgun (WGS) entry which is preliminary data.</text>
</comment>
<evidence type="ECO:0000259" key="1">
    <source>
        <dbReference type="PROSITE" id="PS51186"/>
    </source>
</evidence>